<evidence type="ECO:0000256" key="2">
    <source>
        <dbReference type="ARBA" id="ARBA00005691"/>
    </source>
</evidence>
<dbReference type="SUPFAM" id="SSF53187">
    <property type="entry name" value="Zn-dependent exopeptidases"/>
    <property type="match status" value="1"/>
</dbReference>
<dbReference type="Proteomes" id="UP000193900">
    <property type="component" value="Unassembled WGS sequence"/>
</dbReference>
<keyword evidence="8" id="KW-0862">Zinc</keyword>
<name>A0A1Y5TZZ5_9RHOB</name>
<dbReference type="InterPro" id="IPR002933">
    <property type="entry name" value="Peptidase_M20"/>
</dbReference>
<dbReference type="EMBL" id="FWFZ01000026">
    <property type="protein sequence ID" value="SLN72611.1"/>
    <property type="molecule type" value="Genomic_DNA"/>
</dbReference>
<dbReference type="Gene3D" id="3.30.70.360">
    <property type="match status" value="1"/>
</dbReference>
<dbReference type="InterPro" id="IPR010169">
    <property type="entry name" value="AcOrn-deacetyl"/>
</dbReference>
<dbReference type="InterPro" id="IPR001261">
    <property type="entry name" value="ArgE/DapE_CS"/>
</dbReference>
<comment type="cofactor">
    <cofactor evidence="1">
        <name>Zn(2+)</name>
        <dbReference type="ChEBI" id="CHEBI:29105"/>
    </cofactor>
</comment>
<keyword evidence="4" id="KW-0055">Arginine biosynthesis</keyword>
<dbReference type="InterPro" id="IPR011650">
    <property type="entry name" value="Peptidase_M20_dimer"/>
</dbReference>
<dbReference type="PANTHER" id="PTHR43808:SF31">
    <property type="entry name" value="N-ACETYL-L-CITRULLINE DEACETYLASE"/>
    <property type="match status" value="1"/>
</dbReference>
<dbReference type="InterPro" id="IPR050072">
    <property type="entry name" value="Peptidase_M20A"/>
</dbReference>
<dbReference type="InterPro" id="IPR036264">
    <property type="entry name" value="Bact_exopeptidase_dim_dom"/>
</dbReference>
<evidence type="ECO:0000256" key="9">
    <source>
        <dbReference type="ARBA" id="ARBA00023285"/>
    </source>
</evidence>
<feature type="domain" description="Peptidase M20 dimerisation" evidence="10">
    <location>
        <begin position="174"/>
        <end position="280"/>
    </location>
</feature>
<dbReference type="Pfam" id="PF07687">
    <property type="entry name" value="M20_dimer"/>
    <property type="match status" value="1"/>
</dbReference>
<dbReference type="SUPFAM" id="SSF55031">
    <property type="entry name" value="Bacterial exopeptidase dimerisation domain"/>
    <property type="match status" value="1"/>
</dbReference>
<dbReference type="RefSeq" id="WP_085880390.1">
    <property type="nucleotide sequence ID" value="NZ_FWFZ01000026.1"/>
</dbReference>
<dbReference type="NCBIfam" id="TIGR01892">
    <property type="entry name" value="AcOrn-deacetyl"/>
    <property type="match status" value="1"/>
</dbReference>
<evidence type="ECO:0000259" key="10">
    <source>
        <dbReference type="Pfam" id="PF07687"/>
    </source>
</evidence>
<keyword evidence="3" id="KW-0963">Cytoplasm</keyword>
<dbReference type="PANTHER" id="PTHR43808">
    <property type="entry name" value="ACETYLORNITHINE DEACETYLASE"/>
    <property type="match status" value="1"/>
</dbReference>
<dbReference type="NCBIfam" id="NF005710">
    <property type="entry name" value="PRK07522.1"/>
    <property type="match status" value="1"/>
</dbReference>
<dbReference type="OrthoDB" id="9809784at2"/>
<evidence type="ECO:0000256" key="3">
    <source>
        <dbReference type="ARBA" id="ARBA00022490"/>
    </source>
</evidence>
<dbReference type="Gene3D" id="3.40.630.10">
    <property type="entry name" value="Zn peptidases"/>
    <property type="match status" value="1"/>
</dbReference>
<evidence type="ECO:0000256" key="1">
    <source>
        <dbReference type="ARBA" id="ARBA00001947"/>
    </source>
</evidence>
<accession>A0A1Y5TZZ5</accession>
<comment type="similarity">
    <text evidence="2">Belongs to the peptidase M20A family. ArgE subfamily.</text>
</comment>
<dbReference type="GO" id="GO:0046872">
    <property type="term" value="F:metal ion binding"/>
    <property type="evidence" value="ECO:0007669"/>
    <property type="project" value="UniProtKB-KW"/>
</dbReference>
<keyword evidence="5" id="KW-0028">Amino-acid biosynthesis</keyword>
<evidence type="ECO:0000256" key="5">
    <source>
        <dbReference type="ARBA" id="ARBA00022605"/>
    </source>
</evidence>
<keyword evidence="6" id="KW-0479">Metal-binding</keyword>
<proteinExistence type="inferred from homology"/>
<dbReference type="CDD" id="cd03894">
    <property type="entry name" value="M20_ArgE"/>
    <property type="match status" value="1"/>
</dbReference>
<keyword evidence="7 11" id="KW-0378">Hydrolase</keyword>
<evidence type="ECO:0000256" key="4">
    <source>
        <dbReference type="ARBA" id="ARBA00022571"/>
    </source>
</evidence>
<dbReference type="Pfam" id="PF01546">
    <property type="entry name" value="Peptidase_M20"/>
    <property type="match status" value="1"/>
</dbReference>
<dbReference type="AlphaFoldDB" id="A0A1Y5TZZ5"/>
<protein>
    <submittedName>
        <fullName evidence="11">Acetylornithine deacetylase</fullName>
        <ecNumber evidence="11">3.5.1.16</ecNumber>
    </submittedName>
</protein>
<evidence type="ECO:0000313" key="11">
    <source>
        <dbReference type="EMBL" id="SLN72611.1"/>
    </source>
</evidence>
<organism evidence="11 12">
    <name type="scientific">Roseisalinus antarcticus</name>
    <dbReference type="NCBI Taxonomy" id="254357"/>
    <lineage>
        <taxon>Bacteria</taxon>
        <taxon>Pseudomonadati</taxon>
        <taxon>Pseudomonadota</taxon>
        <taxon>Alphaproteobacteria</taxon>
        <taxon>Rhodobacterales</taxon>
        <taxon>Roseobacteraceae</taxon>
        <taxon>Roseisalinus</taxon>
    </lineage>
</organism>
<evidence type="ECO:0000256" key="7">
    <source>
        <dbReference type="ARBA" id="ARBA00022801"/>
    </source>
</evidence>
<dbReference type="GO" id="GO:0008777">
    <property type="term" value="F:acetylornithine deacetylase activity"/>
    <property type="evidence" value="ECO:0007669"/>
    <property type="project" value="UniProtKB-EC"/>
</dbReference>
<dbReference type="GO" id="GO:0006526">
    <property type="term" value="P:L-arginine biosynthetic process"/>
    <property type="evidence" value="ECO:0007669"/>
    <property type="project" value="UniProtKB-KW"/>
</dbReference>
<gene>
    <name evidence="11" type="primary">argE_2</name>
    <name evidence="11" type="ORF">ROA7023_03628</name>
</gene>
<evidence type="ECO:0000256" key="6">
    <source>
        <dbReference type="ARBA" id="ARBA00022723"/>
    </source>
</evidence>
<dbReference type="PROSITE" id="PS00759">
    <property type="entry name" value="ARGE_DAPE_CPG2_2"/>
    <property type="match status" value="1"/>
</dbReference>
<dbReference type="EC" id="3.5.1.16" evidence="11"/>
<reference evidence="11 12" key="1">
    <citation type="submission" date="2017-03" db="EMBL/GenBank/DDBJ databases">
        <authorList>
            <person name="Afonso C.L."/>
            <person name="Miller P.J."/>
            <person name="Scott M.A."/>
            <person name="Spackman E."/>
            <person name="Goraichik I."/>
            <person name="Dimitrov K.M."/>
            <person name="Suarez D.L."/>
            <person name="Swayne D.E."/>
        </authorList>
    </citation>
    <scope>NUCLEOTIDE SEQUENCE [LARGE SCALE GENOMIC DNA]</scope>
    <source>
        <strain evidence="11 12">CECT 7023</strain>
    </source>
</reference>
<sequence>MTGLTETIAHLGRLVAYPTVSTDSNLALITDTAERLEALGAKVEILHDTTWSKANLWATFGPDVPGGIVLSGHTDVVPVDGQHWSSDPFLLTETDNGLAARGACDMKGFIAACMAMAPRFAERATQRPVHFAFTYDEEVGCIGGQALVDALRTRGAQPAMAIIGEPTSMQVIEGHKGCCEYSVRFTGLAGHGSSPDCGVNAVDYAVRYVTRLHALAEDLKGRTPRGSRFEPPWTTINVGRLNGGQAHNVIPSEADLSWEMRPVQPSDTDFVREAIESYASGTLLPAMRAVHPEAAIETEVIGDVRGLEPMEPNAARDLVAELTGANGAGTVPFGTEAGLFQSMGLSAVVCGPGSIDQAHKPDEWIAKDQLQACLAFLDRLSTRLS</sequence>
<evidence type="ECO:0000256" key="8">
    <source>
        <dbReference type="ARBA" id="ARBA00022833"/>
    </source>
</evidence>
<evidence type="ECO:0000313" key="12">
    <source>
        <dbReference type="Proteomes" id="UP000193900"/>
    </source>
</evidence>
<keyword evidence="9" id="KW-0170">Cobalt</keyword>
<keyword evidence="12" id="KW-1185">Reference proteome</keyword>